<evidence type="ECO:0000256" key="1">
    <source>
        <dbReference type="ARBA" id="ARBA00022737"/>
    </source>
</evidence>
<sequence length="133" mass="14902">MRINRKQVKIIDTAEQAFVSGDWFAFDQLLRDHPSIILGHRSSSQATFLHYAVWKKNHVLVKALIKAGADVNWQNNQGYTPLINACAAGDDASAQLLLRAGADTSLRDHMGRDAACFGLLETKPKMKIKRKER</sequence>
<keyword evidence="1" id="KW-0677">Repeat</keyword>
<proteinExistence type="predicted"/>
<dbReference type="PROSITE" id="PS50297">
    <property type="entry name" value="ANK_REP_REGION"/>
    <property type="match status" value="2"/>
</dbReference>
<reference evidence="3" key="1">
    <citation type="journal article" date="2015" name="Nature">
        <title>Complex archaea that bridge the gap between prokaryotes and eukaryotes.</title>
        <authorList>
            <person name="Spang A."/>
            <person name="Saw J.H."/>
            <person name="Jorgensen S.L."/>
            <person name="Zaremba-Niedzwiedzka K."/>
            <person name="Martijn J."/>
            <person name="Lind A.E."/>
            <person name="van Eijk R."/>
            <person name="Schleper C."/>
            <person name="Guy L."/>
            <person name="Ettema T.J."/>
        </authorList>
    </citation>
    <scope>NUCLEOTIDE SEQUENCE</scope>
</reference>
<dbReference type="InterPro" id="IPR036770">
    <property type="entry name" value="Ankyrin_rpt-contain_sf"/>
</dbReference>
<keyword evidence="2" id="KW-0040">ANK repeat</keyword>
<dbReference type="Pfam" id="PF12796">
    <property type="entry name" value="Ank_2"/>
    <property type="match status" value="1"/>
</dbReference>
<gene>
    <name evidence="3" type="ORF">LCGC14_0392130</name>
</gene>
<evidence type="ECO:0000313" key="3">
    <source>
        <dbReference type="EMBL" id="KKN74274.1"/>
    </source>
</evidence>
<evidence type="ECO:0000256" key="2">
    <source>
        <dbReference type="ARBA" id="ARBA00023043"/>
    </source>
</evidence>
<name>A0A0F9T556_9ZZZZ</name>
<accession>A0A0F9T556</accession>
<dbReference type="SUPFAM" id="SSF48403">
    <property type="entry name" value="Ankyrin repeat"/>
    <property type="match status" value="1"/>
</dbReference>
<dbReference type="SMART" id="SM00248">
    <property type="entry name" value="ANK"/>
    <property type="match status" value="2"/>
</dbReference>
<protein>
    <submittedName>
        <fullName evidence="3">Uncharacterized protein</fullName>
    </submittedName>
</protein>
<dbReference type="PANTHER" id="PTHR24171">
    <property type="entry name" value="ANKYRIN REPEAT DOMAIN-CONTAINING PROTEIN 39-RELATED"/>
    <property type="match status" value="1"/>
</dbReference>
<dbReference type="InterPro" id="IPR002110">
    <property type="entry name" value="Ankyrin_rpt"/>
</dbReference>
<dbReference type="AlphaFoldDB" id="A0A0F9T556"/>
<dbReference type="PROSITE" id="PS50088">
    <property type="entry name" value="ANK_REPEAT"/>
    <property type="match status" value="2"/>
</dbReference>
<dbReference type="Gene3D" id="1.25.40.20">
    <property type="entry name" value="Ankyrin repeat-containing domain"/>
    <property type="match status" value="1"/>
</dbReference>
<comment type="caution">
    <text evidence="3">The sequence shown here is derived from an EMBL/GenBank/DDBJ whole genome shotgun (WGS) entry which is preliminary data.</text>
</comment>
<organism evidence="3">
    <name type="scientific">marine sediment metagenome</name>
    <dbReference type="NCBI Taxonomy" id="412755"/>
    <lineage>
        <taxon>unclassified sequences</taxon>
        <taxon>metagenomes</taxon>
        <taxon>ecological metagenomes</taxon>
    </lineage>
</organism>
<dbReference type="EMBL" id="LAZR01000329">
    <property type="protein sequence ID" value="KKN74274.1"/>
    <property type="molecule type" value="Genomic_DNA"/>
</dbReference>